<reference evidence="2" key="1">
    <citation type="submission" date="2018-04" db="EMBL/GenBank/DDBJ databases">
        <title>Whole genome sequencing of Hypsizygus marmoreus.</title>
        <authorList>
            <person name="Choi I.-G."/>
            <person name="Min B."/>
            <person name="Kim J.-G."/>
            <person name="Kim S."/>
            <person name="Oh Y.-L."/>
            <person name="Kong W.-S."/>
            <person name="Park H."/>
            <person name="Jeong J."/>
            <person name="Song E.-S."/>
        </authorList>
    </citation>
    <scope>NUCLEOTIDE SEQUENCE [LARGE SCALE GENOMIC DNA]</scope>
    <source>
        <strain evidence="2">51987-8</strain>
    </source>
</reference>
<protein>
    <submittedName>
        <fullName evidence="2">Uncharacterized protein</fullName>
    </submittedName>
</protein>
<feature type="compositionally biased region" description="Basic and acidic residues" evidence="1">
    <location>
        <begin position="74"/>
        <end position="83"/>
    </location>
</feature>
<dbReference type="InParanoid" id="A0A369K4F8"/>
<evidence type="ECO:0000256" key="1">
    <source>
        <dbReference type="SAM" id="MobiDB-lite"/>
    </source>
</evidence>
<feature type="region of interest" description="Disordered" evidence="1">
    <location>
        <begin position="164"/>
        <end position="261"/>
    </location>
</feature>
<feature type="compositionally biased region" description="Polar residues" evidence="1">
    <location>
        <begin position="241"/>
        <end position="255"/>
    </location>
</feature>
<feature type="region of interest" description="Disordered" evidence="1">
    <location>
        <begin position="74"/>
        <end position="93"/>
    </location>
</feature>
<gene>
    <name evidence="2" type="ORF">Hypma_016039</name>
</gene>
<organism evidence="2 3">
    <name type="scientific">Hypsizygus marmoreus</name>
    <name type="common">White beech mushroom</name>
    <name type="synonym">Agaricus marmoreus</name>
    <dbReference type="NCBI Taxonomy" id="39966"/>
    <lineage>
        <taxon>Eukaryota</taxon>
        <taxon>Fungi</taxon>
        <taxon>Dikarya</taxon>
        <taxon>Basidiomycota</taxon>
        <taxon>Agaricomycotina</taxon>
        <taxon>Agaricomycetes</taxon>
        <taxon>Agaricomycetidae</taxon>
        <taxon>Agaricales</taxon>
        <taxon>Tricholomatineae</taxon>
        <taxon>Lyophyllaceae</taxon>
        <taxon>Hypsizygus</taxon>
    </lineage>
</organism>
<name>A0A369K4F8_HYPMA</name>
<dbReference type="AlphaFoldDB" id="A0A369K4F8"/>
<sequence length="304" mass="33507">MPGYSLESHFKNQWEVLMTSAAEIEGAIPEDQFQLPAWIEKAQTLLEKMNEAKVLSSKLNLELVHTRSASRLSRLVEEHKSEGGDSSDDDYIHSQAPSVKAQKKDKFADYKVVIIDGVPHVQGPDSEDLGVYHPCGECVRANRKCTGVIGEKCRPCGIAKKARCPNLPPKTPVRQEDQESPSSTAKKTRSRPAKVNKAASLPTYGPSAFEAPVLRKRKSAPSQTNYLNGAEKRQRIIGESGETSTGELQNNNSGSDRAHKTHLRQELYTALQEHSTLLAEHSTILAKHSMILAELQEMGDSVVD</sequence>
<keyword evidence="3" id="KW-1185">Reference proteome</keyword>
<dbReference type="EMBL" id="LUEZ02000010">
    <property type="protein sequence ID" value="RDB28462.1"/>
    <property type="molecule type" value="Genomic_DNA"/>
</dbReference>
<comment type="caution">
    <text evidence="2">The sequence shown here is derived from an EMBL/GenBank/DDBJ whole genome shotgun (WGS) entry which is preliminary data.</text>
</comment>
<evidence type="ECO:0000313" key="2">
    <source>
        <dbReference type="EMBL" id="RDB28462.1"/>
    </source>
</evidence>
<proteinExistence type="predicted"/>
<evidence type="ECO:0000313" key="3">
    <source>
        <dbReference type="Proteomes" id="UP000076154"/>
    </source>
</evidence>
<dbReference type="Proteomes" id="UP000076154">
    <property type="component" value="Unassembled WGS sequence"/>
</dbReference>
<accession>A0A369K4F8</accession>